<evidence type="ECO:0000256" key="1">
    <source>
        <dbReference type="ARBA" id="ARBA00002210"/>
    </source>
</evidence>
<dbReference type="EnsemblMetazoa" id="PPAI005195-RA">
    <property type="protein sequence ID" value="PPAI005195-PA"/>
    <property type="gene ID" value="PPAI005195"/>
</dbReference>
<evidence type="ECO:0000256" key="3">
    <source>
        <dbReference type="ARBA" id="ARBA00017551"/>
    </source>
</evidence>
<protein>
    <recommendedName>
        <fullName evidence="3">Pre-rRNA-processing protein TSR2 homolog</fullName>
    </recommendedName>
</protein>
<dbReference type="AlphaFoldDB" id="A0A1B0DBK6"/>
<dbReference type="GO" id="GO:0006364">
    <property type="term" value="P:rRNA processing"/>
    <property type="evidence" value="ECO:0007669"/>
    <property type="project" value="UniProtKB-KW"/>
</dbReference>
<keyword evidence="7" id="KW-1185">Reference proteome</keyword>
<comment type="similarity">
    <text evidence="2">Belongs to the TSR2 family.</text>
</comment>
<dbReference type="InterPro" id="IPR019398">
    <property type="entry name" value="Pre-rRNA_process_TSR2"/>
</dbReference>
<dbReference type="Proteomes" id="UP000092462">
    <property type="component" value="Unassembled WGS sequence"/>
</dbReference>
<proteinExistence type="inferred from homology"/>
<keyword evidence="4" id="KW-0698">rRNA processing</keyword>
<accession>A0A1B0DBK6</accession>
<dbReference type="RefSeq" id="XP_055696786.1">
    <property type="nucleotide sequence ID" value="XM_055840811.1"/>
</dbReference>
<sequence length="188" mass="21164">MALASEQFREIVENIFNRWTALKLAVEHGMGGRTGHQKAIELMNHTFDYCIQPNTPAPEDLQDALDDYLDQEFQTICDDNSSQEISFCLIKYLNMFRAGHLAEISNELAQLPPVTKWLNPAHKITYVAVPDDSSSESEEEIPQQIGAFTVTDLPQGFEPSSSGGTMTMEEEDLDPGWTKVTSKSRRKH</sequence>
<dbReference type="GeneID" id="129797925"/>
<evidence type="ECO:0000313" key="6">
    <source>
        <dbReference type="EnsemblMetazoa" id="PPAI005195-PA"/>
    </source>
</evidence>
<dbReference type="VEuPathDB" id="VectorBase:PPAPM1_011760"/>
<dbReference type="VEuPathDB" id="VectorBase:PPAI005195"/>
<dbReference type="EMBL" id="AJVK01030073">
    <property type="status" value="NOT_ANNOTATED_CDS"/>
    <property type="molecule type" value="Genomic_DNA"/>
</dbReference>
<name>A0A1B0DBK6_PHLPP</name>
<comment type="function">
    <text evidence="1">May be involved in 20S pre-rRNA processing.</text>
</comment>
<evidence type="ECO:0000256" key="2">
    <source>
        <dbReference type="ARBA" id="ARBA00006524"/>
    </source>
</evidence>
<dbReference type="KEGG" id="ppap:129797925"/>
<evidence type="ECO:0000256" key="4">
    <source>
        <dbReference type="ARBA" id="ARBA00022552"/>
    </source>
</evidence>
<organism evidence="6 7">
    <name type="scientific">Phlebotomus papatasi</name>
    <name type="common">Sandfly</name>
    <dbReference type="NCBI Taxonomy" id="29031"/>
    <lineage>
        <taxon>Eukaryota</taxon>
        <taxon>Metazoa</taxon>
        <taxon>Ecdysozoa</taxon>
        <taxon>Arthropoda</taxon>
        <taxon>Hexapoda</taxon>
        <taxon>Insecta</taxon>
        <taxon>Pterygota</taxon>
        <taxon>Neoptera</taxon>
        <taxon>Endopterygota</taxon>
        <taxon>Diptera</taxon>
        <taxon>Nematocera</taxon>
        <taxon>Psychodoidea</taxon>
        <taxon>Psychodidae</taxon>
        <taxon>Phlebotomus</taxon>
        <taxon>Phlebotomus</taxon>
    </lineage>
</organism>
<feature type="region of interest" description="Disordered" evidence="5">
    <location>
        <begin position="152"/>
        <end position="188"/>
    </location>
</feature>
<reference evidence="6" key="1">
    <citation type="submission" date="2022-08" db="UniProtKB">
        <authorList>
            <consortium name="EnsemblMetazoa"/>
        </authorList>
    </citation>
    <scope>IDENTIFICATION</scope>
    <source>
        <strain evidence="6">Israel</strain>
    </source>
</reference>
<dbReference type="OrthoDB" id="263560at2759"/>
<dbReference type="Pfam" id="PF10273">
    <property type="entry name" value="WGG"/>
    <property type="match status" value="1"/>
</dbReference>
<evidence type="ECO:0000313" key="7">
    <source>
        <dbReference type="Proteomes" id="UP000092462"/>
    </source>
</evidence>
<dbReference type="PANTHER" id="PTHR21250">
    <property type="entry name" value="PRE-RRNA-PROCESSING PROTEIN TSR2 HOMOLOG"/>
    <property type="match status" value="1"/>
</dbReference>
<evidence type="ECO:0000256" key="5">
    <source>
        <dbReference type="SAM" id="MobiDB-lite"/>
    </source>
</evidence>